<dbReference type="EMBL" id="CM015724">
    <property type="protein sequence ID" value="KAF3697861.1"/>
    <property type="molecule type" value="Genomic_DNA"/>
</dbReference>
<dbReference type="GO" id="GO:0008270">
    <property type="term" value="F:zinc ion binding"/>
    <property type="evidence" value="ECO:0007669"/>
    <property type="project" value="UniProtKB-KW"/>
</dbReference>
<feature type="domain" description="RING-type" evidence="7">
    <location>
        <begin position="85"/>
        <end position="307"/>
    </location>
</feature>
<keyword evidence="4" id="KW-0863">Zinc-finger</keyword>
<keyword evidence="1" id="KW-0808">Transferase</keyword>
<proteinExistence type="predicted"/>
<keyword evidence="6" id="KW-0862">Zinc</keyword>
<organism evidence="8 9">
    <name type="scientific">Channa argus</name>
    <name type="common">Northern snakehead</name>
    <name type="synonym">Ophicephalus argus</name>
    <dbReference type="NCBI Taxonomy" id="215402"/>
    <lineage>
        <taxon>Eukaryota</taxon>
        <taxon>Metazoa</taxon>
        <taxon>Chordata</taxon>
        <taxon>Craniata</taxon>
        <taxon>Vertebrata</taxon>
        <taxon>Euteleostomi</taxon>
        <taxon>Actinopterygii</taxon>
        <taxon>Neopterygii</taxon>
        <taxon>Teleostei</taxon>
        <taxon>Neoteleostei</taxon>
        <taxon>Acanthomorphata</taxon>
        <taxon>Anabantaria</taxon>
        <taxon>Anabantiformes</taxon>
        <taxon>Channoidei</taxon>
        <taxon>Channidae</taxon>
        <taxon>Channa</taxon>
    </lineage>
</organism>
<reference evidence="9" key="2">
    <citation type="submission" date="2019-02" db="EMBL/GenBank/DDBJ databases">
        <title>Opniocepnalus argus Var Kimnra genome.</title>
        <authorList>
            <person name="Zhou C."/>
            <person name="Xiao S."/>
        </authorList>
    </citation>
    <scope>NUCLEOTIDE SEQUENCE [LARGE SCALE GENOMIC DNA]</scope>
</reference>
<evidence type="ECO:0000256" key="1">
    <source>
        <dbReference type="ARBA" id="ARBA00022679"/>
    </source>
</evidence>
<evidence type="ECO:0000256" key="6">
    <source>
        <dbReference type="ARBA" id="ARBA00022833"/>
    </source>
</evidence>
<dbReference type="SUPFAM" id="SSF57850">
    <property type="entry name" value="RING/U-box"/>
    <property type="match status" value="2"/>
</dbReference>
<keyword evidence="5" id="KW-0833">Ubl conjugation pathway</keyword>
<gene>
    <name evidence="8" type="ORF">EXN66_Car013542</name>
</gene>
<dbReference type="PROSITE" id="PS51873">
    <property type="entry name" value="TRIAD"/>
    <property type="match status" value="1"/>
</dbReference>
<evidence type="ECO:0000256" key="5">
    <source>
        <dbReference type="ARBA" id="ARBA00022786"/>
    </source>
</evidence>
<keyword evidence="2" id="KW-0479">Metal-binding</keyword>
<dbReference type="Proteomes" id="UP000503349">
    <property type="component" value="Chromosome 13"/>
</dbReference>
<evidence type="ECO:0000259" key="7">
    <source>
        <dbReference type="PROSITE" id="PS51873"/>
    </source>
</evidence>
<protein>
    <recommendedName>
        <fullName evidence="7">RING-type domain-containing protein</fullName>
    </recommendedName>
</protein>
<sequence>MWNRSFMVNRPTGHRVEDFPLMFGARTRNDAERPSVIRVLPLPVFQYVQPLYPIRPDWEIHKAISTTAQEKCYNPYDPTLAFVDADDDLDFLCEGFQSRRALMSCGHAVTPMSLTNWCRRLLDEGKCQFVCGQSGCNIEWSFAEVCKMALLTPEEKEYFEKAMASNAARGSTKLCPKCKSSVVRKNPSNLRVRCTVCPTKKRRYYTFCWQCLRDWKGPAPRSDSCGNDGCTNESLKTLRNCPDMYLWSVKCPSIRACPTCGILLQHDNISCKNVHCPRCQVPFCFVCLKLANPWSTTCSYIACSVAAPRQTSIPVWQKK</sequence>
<evidence type="ECO:0000313" key="8">
    <source>
        <dbReference type="EMBL" id="KAF3697861.1"/>
    </source>
</evidence>
<dbReference type="Gene3D" id="1.20.120.1750">
    <property type="match status" value="1"/>
</dbReference>
<reference evidence="8 9" key="1">
    <citation type="submission" date="2019-02" db="EMBL/GenBank/DDBJ databases">
        <title>Opniocepnalus argus genome.</title>
        <authorList>
            <person name="Zhou C."/>
            <person name="Xiao S."/>
        </authorList>
    </citation>
    <scope>NUCLEOTIDE SEQUENCE [LARGE SCALE GENOMIC DNA]</scope>
    <source>
        <strain evidence="8">OARG1902GOOAL</strain>
        <tissue evidence="8">Muscle</tissue>
    </source>
</reference>
<dbReference type="InterPro" id="IPR044066">
    <property type="entry name" value="TRIAD_supradom"/>
</dbReference>
<keyword evidence="9" id="KW-1185">Reference proteome</keyword>
<dbReference type="FunFam" id="1.20.120.1750:FF:000040">
    <property type="entry name" value="RBR-type E3 ubiquitin transferase"/>
    <property type="match status" value="1"/>
</dbReference>
<evidence type="ECO:0000256" key="2">
    <source>
        <dbReference type="ARBA" id="ARBA00022723"/>
    </source>
</evidence>
<dbReference type="GO" id="GO:0016740">
    <property type="term" value="F:transferase activity"/>
    <property type="evidence" value="ECO:0007669"/>
    <property type="project" value="UniProtKB-KW"/>
</dbReference>
<evidence type="ECO:0000256" key="4">
    <source>
        <dbReference type="ARBA" id="ARBA00022771"/>
    </source>
</evidence>
<accession>A0A6G1Q5G0</accession>
<evidence type="ECO:0000313" key="9">
    <source>
        <dbReference type="Proteomes" id="UP000503349"/>
    </source>
</evidence>
<evidence type="ECO:0000256" key="3">
    <source>
        <dbReference type="ARBA" id="ARBA00022737"/>
    </source>
</evidence>
<keyword evidence="3" id="KW-0677">Repeat</keyword>
<name>A0A6G1Q5G0_CHAAH</name>
<dbReference type="AlphaFoldDB" id="A0A6G1Q5G0"/>